<organism evidence="1 2">
    <name type="scientific">Rangifer tarandus platyrhynchus</name>
    <name type="common">Svalbard reindeer</name>
    <dbReference type="NCBI Taxonomy" id="3082113"/>
    <lineage>
        <taxon>Eukaryota</taxon>
        <taxon>Metazoa</taxon>
        <taxon>Chordata</taxon>
        <taxon>Craniata</taxon>
        <taxon>Vertebrata</taxon>
        <taxon>Euteleostomi</taxon>
        <taxon>Mammalia</taxon>
        <taxon>Eutheria</taxon>
        <taxon>Laurasiatheria</taxon>
        <taxon>Artiodactyla</taxon>
        <taxon>Ruminantia</taxon>
        <taxon>Pecora</taxon>
        <taxon>Cervidae</taxon>
        <taxon>Odocoileinae</taxon>
        <taxon>Rangifer</taxon>
    </lineage>
</organism>
<keyword evidence="2" id="KW-1185">Reference proteome</keyword>
<sequence>MNPPKETLEMEMPCQPMLHSHQHYTMAVHMAHRDWEDVAWRELLEQRLGMSPTQIQALLRDGVEELENQGLLPDLQQKYMTALANSHWLLQPIAGRGGKDIFQVDILQHLILFGQEACPDWALERKVTERPEHADTMQSPLRSRLATRFCLNRPVLWCPLGAGLGAGTPLM</sequence>
<dbReference type="InterPro" id="IPR033615">
    <property type="entry name" value="EOLA1/EOLA2"/>
</dbReference>
<dbReference type="Proteomes" id="UP001176941">
    <property type="component" value="Chromosome Y"/>
</dbReference>
<reference evidence="1" key="1">
    <citation type="submission" date="2023-04" db="EMBL/GenBank/DDBJ databases">
        <authorList>
            <consortium name="ELIXIR-Norway"/>
        </authorList>
    </citation>
    <scope>NUCLEOTIDE SEQUENCE [LARGE SCALE GENOMIC DNA]</scope>
</reference>
<evidence type="ECO:0000313" key="2">
    <source>
        <dbReference type="Proteomes" id="UP001176941"/>
    </source>
</evidence>
<protein>
    <recommendedName>
        <fullName evidence="3">Death domain-containing protein</fullName>
    </recommendedName>
</protein>
<accession>A0ABN9A8S4</accession>
<evidence type="ECO:0000313" key="1">
    <source>
        <dbReference type="EMBL" id="CAI9181391.1"/>
    </source>
</evidence>
<dbReference type="EMBL" id="OX460344">
    <property type="protein sequence ID" value="CAI9181391.1"/>
    <property type="molecule type" value="Genomic_DNA"/>
</dbReference>
<evidence type="ECO:0008006" key="3">
    <source>
        <dbReference type="Google" id="ProtNLM"/>
    </source>
</evidence>
<dbReference type="PANTHER" id="PTHR31666:SF0">
    <property type="entry name" value="PROTEIN EOLA1-RELATED"/>
    <property type="match status" value="1"/>
</dbReference>
<proteinExistence type="predicted"/>
<name>A0ABN9A8S4_RANTA</name>
<gene>
    <name evidence="1" type="ORF">MRATA1EN1_LOCUS30353</name>
</gene>
<dbReference type="PANTHER" id="PTHR31666">
    <property type="entry name" value="PROTEIN CXORF40A-RELATED"/>
    <property type="match status" value="1"/>
</dbReference>